<dbReference type="InterPro" id="IPR001792">
    <property type="entry name" value="Acylphosphatase-like_dom"/>
</dbReference>
<dbReference type="Proteomes" id="UP000779900">
    <property type="component" value="Unassembled WGS sequence"/>
</dbReference>
<evidence type="ECO:0000313" key="8">
    <source>
        <dbReference type="Proteomes" id="UP000779900"/>
    </source>
</evidence>
<dbReference type="EC" id="3.6.1.7" evidence="2"/>
<dbReference type="PANTHER" id="PTHR47268">
    <property type="entry name" value="ACYLPHOSPHATASE"/>
    <property type="match status" value="1"/>
</dbReference>
<evidence type="ECO:0000256" key="2">
    <source>
        <dbReference type="ARBA" id="ARBA00012150"/>
    </source>
</evidence>
<comment type="caution">
    <text evidence="7">The sequence shown here is derived from an EMBL/GenBank/DDBJ whole genome shotgun (WGS) entry which is preliminary data.</text>
</comment>
<evidence type="ECO:0000256" key="5">
    <source>
        <dbReference type="RuleBase" id="RU004168"/>
    </source>
</evidence>
<evidence type="ECO:0000256" key="1">
    <source>
        <dbReference type="ARBA" id="ARBA00005614"/>
    </source>
</evidence>
<comment type="catalytic activity">
    <reaction evidence="3">
        <text>an acyl phosphate + H2O = a carboxylate + phosphate + H(+)</text>
        <dbReference type="Rhea" id="RHEA:14965"/>
        <dbReference type="ChEBI" id="CHEBI:15377"/>
        <dbReference type="ChEBI" id="CHEBI:15378"/>
        <dbReference type="ChEBI" id="CHEBI:29067"/>
        <dbReference type="ChEBI" id="CHEBI:43474"/>
        <dbReference type="ChEBI" id="CHEBI:59918"/>
        <dbReference type="EC" id="3.6.1.7"/>
    </reaction>
</comment>
<evidence type="ECO:0000256" key="4">
    <source>
        <dbReference type="PROSITE-ProRule" id="PRU00520"/>
    </source>
</evidence>
<dbReference type="EMBL" id="VGIR01000131">
    <property type="protein sequence ID" value="MBM3332761.1"/>
    <property type="molecule type" value="Genomic_DNA"/>
</dbReference>
<evidence type="ECO:0000259" key="6">
    <source>
        <dbReference type="PROSITE" id="PS51160"/>
    </source>
</evidence>
<dbReference type="AlphaFoldDB" id="A0A937XIR3"/>
<proteinExistence type="inferred from homology"/>
<feature type="domain" description="Acylphosphatase-like" evidence="6">
    <location>
        <begin position="1"/>
        <end position="63"/>
    </location>
</feature>
<dbReference type="InterPro" id="IPR020456">
    <property type="entry name" value="Acylphosphatase"/>
</dbReference>
<protein>
    <recommendedName>
        <fullName evidence="2">acylphosphatase</fullName>
        <ecNumber evidence="2">3.6.1.7</ecNumber>
    </recommendedName>
</protein>
<dbReference type="SUPFAM" id="SSF54975">
    <property type="entry name" value="Acylphosphatase/BLUF domain-like"/>
    <property type="match status" value="1"/>
</dbReference>
<organism evidence="7 8">
    <name type="scientific">candidate division WOR-3 bacterium</name>
    <dbReference type="NCBI Taxonomy" id="2052148"/>
    <lineage>
        <taxon>Bacteria</taxon>
        <taxon>Bacteria division WOR-3</taxon>
    </lineage>
</organism>
<comment type="caution">
    <text evidence="4">Lacks conserved residue(s) required for the propagation of feature annotation.</text>
</comment>
<dbReference type="InterPro" id="IPR036046">
    <property type="entry name" value="Acylphosphatase-like_dom_sf"/>
</dbReference>
<evidence type="ECO:0000313" key="7">
    <source>
        <dbReference type="EMBL" id="MBM3332761.1"/>
    </source>
</evidence>
<feature type="non-terminal residue" evidence="7">
    <location>
        <position position="1"/>
    </location>
</feature>
<dbReference type="GO" id="GO:0003998">
    <property type="term" value="F:acylphosphatase activity"/>
    <property type="evidence" value="ECO:0007669"/>
    <property type="project" value="UniProtKB-EC"/>
</dbReference>
<accession>A0A937XIR3</accession>
<name>A0A937XIR3_UNCW3</name>
<dbReference type="PANTHER" id="PTHR47268:SF4">
    <property type="entry name" value="ACYLPHOSPHATASE"/>
    <property type="match status" value="1"/>
</dbReference>
<dbReference type="Pfam" id="PF00708">
    <property type="entry name" value="Acylphosphatase"/>
    <property type="match status" value="1"/>
</dbReference>
<comment type="similarity">
    <text evidence="1 5">Belongs to the acylphosphatase family.</text>
</comment>
<dbReference type="PROSITE" id="PS51160">
    <property type="entry name" value="ACYLPHOSPHATASE_3"/>
    <property type="match status" value="1"/>
</dbReference>
<reference evidence="7" key="1">
    <citation type="submission" date="2019-03" db="EMBL/GenBank/DDBJ databases">
        <title>Lake Tanganyika Metagenome-Assembled Genomes (MAGs).</title>
        <authorList>
            <person name="Tran P."/>
        </authorList>
    </citation>
    <scope>NUCLEOTIDE SEQUENCE</scope>
    <source>
        <strain evidence="7">K_DeepCast_150m_m2_040</strain>
    </source>
</reference>
<gene>
    <name evidence="7" type="ORF">FJY68_13100</name>
</gene>
<sequence>LGLQGRVRNLFDGRVEVEAEGEREKLDRLIERLHKGPPGAQVADVATEWSQPRGECEDFRVDYD</sequence>
<evidence type="ECO:0000256" key="3">
    <source>
        <dbReference type="ARBA" id="ARBA00047645"/>
    </source>
</evidence>
<dbReference type="Gene3D" id="3.30.70.100">
    <property type="match status" value="1"/>
</dbReference>